<evidence type="ECO:0000259" key="2">
    <source>
        <dbReference type="SMART" id="SM00909"/>
    </source>
</evidence>
<sequence length="550" mass="58334">MKRASHWLALVVLLAGCASFPTDGPVNAANPELPQGADIAQQASGPGRDANPRQILEGFLRASAAGFDDDFATARLFLTKEAARAWLPTDSVLIYPTDKSPELALTLGGTASDESASMQLSAPVTGVVDARGVRTSPASSTPTQLSFELVRDTDGQWRISRLDDGLLLSSVAFQTAFTERTLSFISVDQQAFVPDVRYLPRRRLPTHIVNALLSGPVKWLENAVTTAVPSGAVLTLHSVEVTDGVARVELTTDTSGLSAKDRALLRAQVLQNLTGVPAVGSVVVTVNGASITEREVTLGATRRQGALLAVREGQIVRRDGDKFAPLPLAVSVDNPQHPTYVGDRVVFLANGKLWQTTPEGQVTEVGVDANLPPSVDRFGWIWAVGPTAAGELQVVQLPGNGGKVLAPWLAAARIRRLALSPEGTRVAVVREVGSGSRVEVAAVRRDALGVPLSLGDPIVLGEYPQVVEELGWENPTQLLALRQVEQHAVLESLSVGGTRNSVRIKDTAVDLAVSPERGLFISTAAGELYERQGGVWRLLATGIAQPSFGD</sequence>
<dbReference type="Pfam" id="PF10646">
    <property type="entry name" value="Germane"/>
    <property type="match status" value="1"/>
</dbReference>
<gene>
    <name evidence="3" type="ORF">BSZ40_04895</name>
</gene>
<accession>A0A1Q5PW70</accession>
<dbReference type="EMBL" id="MQVS01000004">
    <property type="protein sequence ID" value="OKL51828.1"/>
    <property type="molecule type" value="Genomic_DNA"/>
</dbReference>
<evidence type="ECO:0000313" key="3">
    <source>
        <dbReference type="EMBL" id="OKL51828.1"/>
    </source>
</evidence>
<dbReference type="SMART" id="SM00909">
    <property type="entry name" value="Germane"/>
    <property type="match status" value="1"/>
</dbReference>
<evidence type="ECO:0000256" key="1">
    <source>
        <dbReference type="SAM" id="SignalP"/>
    </source>
</evidence>
<dbReference type="RefSeq" id="WP_073823901.1">
    <property type="nucleotide sequence ID" value="NZ_MQVS01000004.1"/>
</dbReference>
<feature type="chain" id="PRO_5043148793" description="GerMN domain-containing protein" evidence="1">
    <location>
        <begin position="29"/>
        <end position="550"/>
    </location>
</feature>
<dbReference type="InterPro" id="IPR059026">
    <property type="entry name" value="LpqB_N"/>
</dbReference>
<dbReference type="InterPro" id="IPR018910">
    <property type="entry name" value="LpqB_C"/>
</dbReference>
<dbReference type="OrthoDB" id="3226781at2"/>
<protein>
    <recommendedName>
        <fullName evidence="2">GerMN domain-containing protein</fullName>
    </recommendedName>
</protein>
<dbReference type="Pfam" id="PF25976">
    <property type="entry name" value="LpqB_N"/>
    <property type="match status" value="1"/>
</dbReference>
<dbReference type="Pfam" id="PF10647">
    <property type="entry name" value="Gmad1"/>
    <property type="match status" value="1"/>
</dbReference>
<dbReference type="STRING" id="52770.BSZ40_04895"/>
<dbReference type="InterPro" id="IPR019606">
    <property type="entry name" value="GerMN"/>
</dbReference>
<comment type="caution">
    <text evidence="3">The sequence shown here is derived from an EMBL/GenBank/DDBJ whole genome shotgun (WGS) entry which is preliminary data.</text>
</comment>
<dbReference type="AlphaFoldDB" id="A0A1Q5PW70"/>
<dbReference type="Proteomes" id="UP000185612">
    <property type="component" value="Unassembled WGS sequence"/>
</dbReference>
<feature type="signal peptide" evidence="1">
    <location>
        <begin position="1"/>
        <end position="28"/>
    </location>
</feature>
<reference evidence="4" key="1">
    <citation type="submission" date="2016-12" db="EMBL/GenBank/DDBJ databases">
        <authorList>
            <person name="Meng X."/>
        </authorList>
    </citation>
    <scope>NUCLEOTIDE SEQUENCE [LARGE SCALE GENOMIC DNA]</scope>
    <source>
        <strain evidence="4">DSM 20732</strain>
    </source>
</reference>
<dbReference type="PROSITE" id="PS51257">
    <property type="entry name" value="PROKAR_LIPOPROTEIN"/>
    <property type="match status" value="1"/>
</dbReference>
<keyword evidence="1" id="KW-0732">Signal</keyword>
<evidence type="ECO:0000313" key="4">
    <source>
        <dbReference type="Proteomes" id="UP000185612"/>
    </source>
</evidence>
<name>A0A1Q5PW70_9ACTO</name>
<proteinExistence type="predicted"/>
<organism evidence="3 4">
    <name type="scientific">Buchananella hordeovulneris</name>
    <dbReference type="NCBI Taxonomy" id="52770"/>
    <lineage>
        <taxon>Bacteria</taxon>
        <taxon>Bacillati</taxon>
        <taxon>Actinomycetota</taxon>
        <taxon>Actinomycetes</taxon>
        <taxon>Actinomycetales</taxon>
        <taxon>Actinomycetaceae</taxon>
        <taxon>Buchananella</taxon>
    </lineage>
</organism>
<feature type="domain" description="GerMN" evidence="2">
    <location>
        <begin position="205"/>
        <end position="295"/>
    </location>
</feature>
<keyword evidence="4" id="KW-1185">Reference proteome</keyword>